<sequence length="275" mass="30522">MEAEQIKRIIEAAIFAADAPLDRDALLILFDEAERPDRTTLSKALEALAEDYAERGVELREVSSGFRFQVRKEMGPWVSRLWQEKAPRYSRAILETLALMAYRQPITRGEIEDIRGVAVSTQIVKTLLERGWARVVGHRDVPGRPAMYATTRQFLDYFDLKSLEDLPPLAEIKDLDKLNQELPLDDRPDGIGSAEGLDGNDGAAGESGEGPQSLSGFPELEDDVDIDESDLLDMDKVDALLADFDAQYRRKPSSPEEAIEAAGIPPTAGADQEHE</sequence>
<dbReference type="EMBL" id="JBGCUO010000001">
    <property type="protein sequence ID" value="MEY1662195.1"/>
    <property type="molecule type" value="Genomic_DNA"/>
</dbReference>
<dbReference type="InterPro" id="IPR036388">
    <property type="entry name" value="WH-like_DNA-bd_sf"/>
</dbReference>
<keyword evidence="7" id="KW-1185">Reference proteome</keyword>
<dbReference type="PANTHER" id="PTHR34298">
    <property type="entry name" value="SEGREGATION AND CONDENSATION PROTEIN B"/>
    <property type="match status" value="1"/>
</dbReference>
<dbReference type="NCBIfam" id="TIGR00281">
    <property type="entry name" value="SMC-Scp complex subunit ScpB"/>
    <property type="match status" value="1"/>
</dbReference>
<keyword evidence="1" id="KW-0963">Cytoplasm</keyword>
<evidence type="ECO:0000256" key="4">
    <source>
        <dbReference type="ARBA" id="ARBA00023306"/>
    </source>
</evidence>
<reference evidence="6 7" key="1">
    <citation type="submission" date="2024-07" db="EMBL/GenBank/DDBJ databases">
        <authorList>
            <person name="Ren Q."/>
        </authorList>
    </citation>
    <scope>NUCLEOTIDE SEQUENCE [LARGE SCALE GENOMIC DNA]</scope>
    <source>
        <strain evidence="6 7">REN37</strain>
    </source>
</reference>
<dbReference type="Pfam" id="PF04079">
    <property type="entry name" value="SMC_ScpB"/>
    <property type="match status" value="1"/>
</dbReference>
<evidence type="ECO:0000256" key="2">
    <source>
        <dbReference type="ARBA" id="ARBA00022618"/>
    </source>
</evidence>
<evidence type="ECO:0000256" key="3">
    <source>
        <dbReference type="ARBA" id="ARBA00022829"/>
    </source>
</evidence>
<proteinExistence type="predicted"/>
<dbReference type="SUPFAM" id="SSF46785">
    <property type="entry name" value="Winged helix' DNA-binding domain"/>
    <property type="match status" value="2"/>
</dbReference>
<keyword evidence="2" id="KW-0132">Cell division</keyword>
<dbReference type="Proteomes" id="UP001562065">
    <property type="component" value="Unassembled WGS sequence"/>
</dbReference>
<dbReference type="InterPro" id="IPR005234">
    <property type="entry name" value="ScpB_csome_segregation"/>
</dbReference>
<feature type="compositionally biased region" description="Acidic residues" evidence="5">
    <location>
        <begin position="219"/>
        <end position="231"/>
    </location>
</feature>
<evidence type="ECO:0000313" key="7">
    <source>
        <dbReference type="Proteomes" id="UP001562065"/>
    </source>
</evidence>
<accession>A0ABV4AH82</accession>
<protein>
    <submittedName>
        <fullName evidence="6">SMC-Scp complex subunit ScpB</fullName>
    </submittedName>
</protein>
<comment type="caution">
    <text evidence="6">The sequence shown here is derived from an EMBL/GenBank/DDBJ whole genome shotgun (WGS) entry which is preliminary data.</text>
</comment>
<evidence type="ECO:0000256" key="5">
    <source>
        <dbReference type="SAM" id="MobiDB-lite"/>
    </source>
</evidence>
<feature type="region of interest" description="Disordered" evidence="5">
    <location>
        <begin position="247"/>
        <end position="275"/>
    </location>
</feature>
<dbReference type="Gene3D" id="1.10.10.10">
    <property type="entry name" value="Winged helix-like DNA-binding domain superfamily/Winged helix DNA-binding domain"/>
    <property type="match status" value="2"/>
</dbReference>
<dbReference type="PANTHER" id="PTHR34298:SF2">
    <property type="entry name" value="SEGREGATION AND CONDENSATION PROTEIN B"/>
    <property type="match status" value="1"/>
</dbReference>
<dbReference type="RefSeq" id="WP_369455435.1">
    <property type="nucleotide sequence ID" value="NZ_JBGCUO010000001.1"/>
</dbReference>
<evidence type="ECO:0000256" key="1">
    <source>
        <dbReference type="ARBA" id="ARBA00022490"/>
    </source>
</evidence>
<name>A0ABV4AH82_9GAMM</name>
<gene>
    <name evidence="6" type="primary">scpB</name>
    <name evidence="6" type="ORF">AB5I84_08550</name>
</gene>
<keyword evidence="4" id="KW-0131">Cell cycle</keyword>
<evidence type="ECO:0000313" key="6">
    <source>
        <dbReference type="EMBL" id="MEY1662195.1"/>
    </source>
</evidence>
<organism evidence="6 7">
    <name type="scientific">Isoalcanivorax beigongshangi</name>
    <dbReference type="NCBI Taxonomy" id="3238810"/>
    <lineage>
        <taxon>Bacteria</taxon>
        <taxon>Pseudomonadati</taxon>
        <taxon>Pseudomonadota</taxon>
        <taxon>Gammaproteobacteria</taxon>
        <taxon>Oceanospirillales</taxon>
        <taxon>Alcanivoracaceae</taxon>
        <taxon>Isoalcanivorax</taxon>
    </lineage>
</organism>
<feature type="region of interest" description="Disordered" evidence="5">
    <location>
        <begin position="181"/>
        <end position="231"/>
    </location>
</feature>
<dbReference type="InterPro" id="IPR036390">
    <property type="entry name" value="WH_DNA-bd_sf"/>
</dbReference>
<keyword evidence="3" id="KW-0159">Chromosome partition</keyword>